<dbReference type="InterPro" id="IPR036423">
    <property type="entry name" value="SOD-like_Cu/Zn_dom_sf"/>
</dbReference>
<dbReference type="GO" id="GO:0006801">
    <property type="term" value="P:superoxide metabolic process"/>
    <property type="evidence" value="ECO:0007669"/>
    <property type="project" value="InterPro"/>
</dbReference>
<accession>A0A087TSI9</accession>
<dbReference type="Proteomes" id="UP000054359">
    <property type="component" value="Unassembled WGS sequence"/>
</dbReference>
<dbReference type="STRING" id="407821.A0A087TSI9"/>
<keyword evidence="3" id="KW-1185">Reference proteome</keyword>
<dbReference type="SUPFAM" id="SSF49329">
    <property type="entry name" value="Cu,Zn superoxide dismutase-like"/>
    <property type="match status" value="3"/>
</dbReference>
<proteinExistence type="predicted"/>
<dbReference type="PANTHER" id="PTHR20910:SF1">
    <property type="entry name" value="SUPEROXIDE DISMUTASE COPPER_ZINC BINDING DOMAIN-CONTAINING PROTEIN"/>
    <property type="match status" value="1"/>
</dbReference>
<name>A0A087TSI9_STEMI</name>
<dbReference type="OrthoDB" id="159229at2759"/>
<protein>
    <recommendedName>
        <fullName evidence="1">Superoxide dismutase copper/zinc binding domain-containing protein</fullName>
    </recommendedName>
</protein>
<dbReference type="GO" id="GO:0046872">
    <property type="term" value="F:metal ion binding"/>
    <property type="evidence" value="ECO:0007669"/>
    <property type="project" value="InterPro"/>
</dbReference>
<dbReference type="AlphaFoldDB" id="A0A087TSI9"/>
<reference evidence="2 3" key="1">
    <citation type="submission" date="2013-11" db="EMBL/GenBank/DDBJ databases">
        <title>Genome sequencing of Stegodyphus mimosarum.</title>
        <authorList>
            <person name="Bechsgaard J."/>
        </authorList>
    </citation>
    <scope>NUCLEOTIDE SEQUENCE [LARGE SCALE GENOMIC DNA]</scope>
</reference>
<organism evidence="2 3">
    <name type="scientific">Stegodyphus mimosarum</name>
    <name type="common">African social velvet spider</name>
    <dbReference type="NCBI Taxonomy" id="407821"/>
    <lineage>
        <taxon>Eukaryota</taxon>
        <taxon>Metazoa</taxon>
        <taxon>Ecdysozoa</taxon>
        <taxon>Arthropoda</taxon>
        <taxon>Chelicerata</taxon>
        <taxon>Arachnida</taxon>
        <taxon>Araneae</taxon>
        <taxon>Araneomorphae</taxon>
        <taxon>Entelegynae</taxon>
        <taxon>Eresoidea</taxon>
        <taxon>Eresidae</taxon>
        <taxon>Stegodyphus</taxon>
    </lineage>
</organism>
<sequence length="539" mass="59171">MACAPLVPVRPKEIKAYISVDSVKGHILLSQSYRTQPTVVTIQLHNLRGRGSAFGIHEFPVPPRIKGSENYCDLKHVGPIFNPYGMTPEITPAPGQGTGDQYPVGDLSGKFGLLDSSPLMNLHLGIHVDFNIPLFGTNSVIGRSIVITGSDGEPWICANIGYPGPTRMAVATFVFPIAGEVVFRQAVNNPYGETTVFGEFYYIDGSVNDTLDHRWDIHDFEPGRDFYNWTKRCESTGKQFNPFSVGAGRQYEKHCNPENPLRCAAGDLTGKGTRISISAKKANHRSIKNKIFYTDVQLPLSGPDKILGKGLVIHDDHAPPHRGDRLACTGIRIRHPVKASVKSWLSGPAVESNVSGLIQFAQESGFDVTEGKVELYGLAGLAAGYDIHKVWVPIDREFPCTVDSVQDNFNPYGLNISLGPAPGVGSNDQYEVGDLSGKLGTLDGQDAFRLPEFKDNNLPLHGPNSVVGRSVVVHKRERNFQWTCGTIQPDYKPDGIREVIGLASFHKEGIAIEGYIRLRQLEYADGGRGDTWIEMDLRH</sequence>
<gene>
    <name evidence="2" type="ORF">X975_22890</name>
</gene>
<dbReference type="InterPro" id="IPR001424">
    <property type="entry name" value="SOD_Cu_Zn_dom"/>
</dbReference>
<dbReference type="OMA" id="CANITVM"/>
<dbReference type="Pfam" id="PF00080">
    <property type="entry name" value="Sod_Cu"/>
    <property type="match status" value="1"/>
</dbReference>
<evidence type="ECO:0000313" key="2">
    <source>
        <dbReference type="EMBL" id="KFM68078.1"/>
    </source>
</evidence>
<dbReference type="PANTHER" id="PTHR20910">
    <property type="entry name" value="AGAP001623-PA"/>
    <property type="match status" value="1"/>
</dbReference>
<evidence type="ECO:0000313" key="3">
    <source>
        <dbReference type="Proteomes" id="UP000054359"/>
    </source>
</evidence>
<dbReference type="InterPro" id="IPR053257">
    <property type="entry name" value="Cu-only_SOD"/>
</dbReference>
<dbReference type="EMBL" id="KK116543">
    <property type="protein sequence ID" value="KFM68078.1"/>
    <property type="molecule type" value="Genomic_DNA"/>
</dbReference>
<evidence type="ECO:0000259" key="1">
    <source>
        <dbReference type="Pfam" id="PF00080"/>
    </source>
</evidence>
<feature type="non-terminal residue" evidence="2">
    <location>
        <position position="539"/>
    </location>
</feature>
<dbReference type="Gene3D" id="2.60.40.200">
    <property type="entry name" value="Superoxide dismutase, copper/zinc binding domain"/>
    <property type="match status" value="3"/>
</dbReference>
<feature type="domain" description="Superoxide dismutase copper/zinc binding" evidence="1">
    <location>
        <begin position="354"/>
        <end position="481"/>
    </location>
</feature>